<feature type="domain" description="Nitroreductase" evidence="2">
    <location>
        <begin position="9"/>
        <end position="68"/>
    </location>
</feature>
<dbReference type="SUPFAM" id="SSF55469">
    <property type="entry name" value="FMN-dependent nitroreductase-like"/>
    <property type="match status" value="1"/>
</dbReference>
<dbReference type="GO" id="GO:0046256">
    <property type="term" value="P:2,4,6-trinitrotoluene catabolic process"/>
    <property type="evidence" value="ECO:0007669"/>
    <property type="project" value="TreeGrafter"/>
</dbReference>
<organism evidence="3 4">
    <name type="scientific">Candidatus Fimisoma avicola</name>
    <dbReference type="NCBI Taxonomy" id="2840826"/>
    <lineage>
        <taxon>Bacteria</taxon>
        <taxon>Bacillati</taxon>
        <taxon>Bacillota</taxon>
        <taxon>Clostridia</taxon>
        <taxon>Eubacteriales</taxon>
        <taxon>Candidatus Fimisoma</taxon>
    </lineage>
</organism>
<dbReference type="InterPro" id="IPR029479">
    <property type="entry name" value="Nitroreductase"/>
</dbReference>
<feature type="domain" description="Nitroreductase" evidence="2">
    <location>
        <begin position="79"/>
        <end position="153"/>
    </location>
</feature>
<dbReference type="Proteomes" id="UP000824091">
    <property type="component" value="Unassembled WGS sequence"/>
</dbReference>
<reference evidence="3" key="1">
    <citation type="submission" date="2020-10" db="EMBL/GenBank/DDBJ databases">
        <authorList>
            <person name="Gilroy R."/>
        </authorList>
    </citation>
    <scope>NUCLEOTIDE SEQUENCE</scope>
    <source>
        <strain evidence="3">11300</strain>
    </source>
</reference>
<dbReference type="EMBL" id="DVMO01000146">
    <property type="protein sequence ID" value="HIU28572.1"/>
    <property type="molecule type" value="Genomic_DNA"/>
</dbReference>
<dbReference type="CDD" id="cd02136">
    <property type="entry name" value="PnbA_NfnB-like"/>
    <property type="match status" value="1"/>
</dbReference>
<evidence type="ECO:0000259" key="2">
    <source>
        <dbReference type="Pfam" id="PF00881"/>
    </source>
</evidence>
<comment type="caution">
    <text evidence="3">The sequence shown here is derived from an EMBL/GenBank/DDBJ whole genome shotgun (WGS) entry which is preliminary data.</text>
</comment>
<accession>A0A9D1I6D5</accession>
<dbReference type="GO" id="GO:0005829">
    <property type="term" value="C:cytosol"/>
    <property type="evidence" value="ECO:0007669"/>
    <property type="project" value="TreeGrafter"/>
</dbReference>
<sequence length="172" mass="19500">MNEVIRNLLTRRSVRSFTEEHIKREDLDLIIKTALYAPSGCNMQTWQFTVITDRLKIQRLAAAVGKALGREGYDFYSPDVLIIPTNERESRWGMEDDACALENIFLAAHSLGIGSVWINQLRGICDEPEIRAILREWKIPDDHVIYGLAALGYAASEPSQDVEKRGIVNIIE</sequence>
<evidence type="ECO:0000313" key="3">
    <source>
        <dbReference type="EMBL" id="HIU28572.1"/>
    </source>
</evidence>
<dbReference type="PANTHER" id="PTHR23026">
    <property type="entry name" value="NADPH NITROREDUCTASE"/>
    <property type="match status" value="1"/>
</dbReference>
<keyword evidence="1" id="KW-0520">NAD</keyword>
<protein>
    <submittedName>
        <fullName evidence="3">Nitroreductase</fullName>
    </submittedName>
</protein>
<name>A0A9D1I6D5_9FIRM</name>
<gene>
    <name evidence="3" type="ORF">IAD16_09395</name>
</gene>
<evidence type="ECO:0000313" key="4">
    <source>
        <dbReference type="Proteomes" id="UP000824091"/>
    </source>
</evidence>
<dbReference type="GO" id="GO:0046857">
    <property type="term" value="F:oxidoreductase activity, acting on other nitrogenous compounds as donors, with NAD or NADP as acceptor"/>
    <property type="evidence" value="ECO:0007669"/>
    <property type="project" value="TreeGrafter"/>
</dbReference>
<dbReference type="AlphaFoldDB" id="A0A9D1I6D5"/>
<dbReference type="InterPro" id="IPR000415">
    <property type="entry name" value="Nitroreductase-like"/>
</dbReference>
<dbReference type="Gene3D" id="3.40.109.10">
    <property type="entry name" value="NADH Oxidase"/>
    <property type="match status" value="1"/>
</dbReference>
<evidence type="ECO:0000256" key="1">
    <source>
        <dbReference type="ARBA" id="ARBA00023027"/>
    </source>
</evidence>
<dbReference type="PANTHER" id="PTHR23026:SF125">
    <property type="entry name" value="OXYGEN-INSENSITIVE NAD(P)H NITROREDUCTASE"/>
    <property type="match status" value="1"/>
</dbReference>
<dbReference type="InterPro" id="IPR050627">
    <property type="entry name" value="Nitroreductase/BluB"/>
</dbReference>
<proteinExistence type="predicted"/>
<dbReference type="Pfam" id="PF00881">
    <property type="entry name" value="Nitroreductase"/>
    <property type="match status" value="2"/>
</dbReference>
<reference evidence="3" key="2">
    <citation type="journal article" date="2021" name="PeerJ">
        <title>Extensive microbial diversity within the chicken gut microbiome revealed by metagenomics and culture.</title>
        <authorList>
            <person name="Gilroy R."/>
            <person name="Ravi A."/>
            <person name="Getino M."/>
            <person name="Pursley I."/>
            <person name="Horton D.L."/>
            <person name="Alikhan N.F."/>
            <person name="Baker D."/>
            <person name="Gharbi K."/>
            <person name="Hall N."/>
            <person name="Watson M."/>
            <person name="Adriaenssens E.M."/>
            <person name="Foster-Nyarko E."/>
            <person name="Jarju S."/>
            <person name="Secka A."/>
            <person name="Antonio M."/>
            <person name="Oren A."/>
            <person name="Chaudhuri R.R."/>
            <person name="La Ragione R."/>
            <person name="Hildebrand F."/>
            <person name="Pallen M.J."/>
        </authorList>
    </citation>
    <scope>NUCLEOTIDE SEQUENCE</scope>
    <source>
        <strain evidence="3">11300</strain>
    </source>
</reference>